<dbReference type="PANTHER" id="PTHR34836:SF1">
    <property type="entry name" value="OS09G0428600 PROTEIN"/>
    <property type="match status" value="1"/>
</dbReference>
<proteinExistence type="predicted"/>
<dbReference type="Gene3D" id="3.40.50.2300">
    <property type="match status" value="2"/>
</dbReference>
<keyword evidence="4" id="KW-0472">Membrane</keyword>
<keyword evidence="3" id="KW-1133">Transmembrane helix</keyword>
<evidence type="ECO:0000256" key="1">
    <source>
        <dbReference type="ARBA" id="ARBA00004370"/>
    </source>
</evidence>
<reference evidence="6" key="1">
    <citation type="submission" date="2023-12" db="EMBL/GenBank/DDBJ databases">
        <title>Genome assembly of Anisodus tanguticus.</title>
        <authorList>
            <person name="Wang Y.-J."/>
        </authorList>
    </citation>
    <scope>NUCLEOTIDE SEQUENCE</scope>
    <source>
        <strain evidence="6">KB-2021</strain>
        <tissue evidence="6">Leaf</tissue>
    </source>
</reference>
<dbReference type="InterPro" id="IPR001828">
    <property type="entry name" value="ANF_lig-bd_rcpt"/>
</dbReference>
<dbReference type="PANTHER" id="PTHR34836">
    <property type="entry name" value="OS06G0188250 PROTEIN"/>
    <property type="match status" value="1"/>
</dbReference>
<keyword evidence="2" id="KW-0812">Transmembrane</keyword>
<keyword evidence="7" id="KW-1185">Reference proteome</keyword>
<comment type="subcellular location">
    <subcellularLocation>
        <location evidence="1">Membrane</location>
    </subcellularLocation>
</comment>
<dbReference type="GO" id="GO:0016020">
    <property type="term" value="C:membrane"/>
    <property type="evidence" value="ECO:0007669"/>
    <property type="project" value="UniProtKB-SubCell"/>
</dbReference>
<evidence type="ECO:0000256" key="3">
    <source>
        <dbReference type="ARBA" id="ARBA00022989"/>
    </source>
</evidence>
<dbReference type="SUPFAM" id="SSF53850">
    <property type="entry name" value="Periplasmic binding protein-like II"/>
    <property type="match status" value="1"/>
</dbReference>
<accession>A0AAE1RGY0</accession>
<feature type="domain" description="Receptor ligand binding region" evidence="5">
    <location>
        <begin position="1"/>
        <end position="159"/>
    </location>
</feature>
<dbReference type="Gene3D" id="3.40.190.10">
    <property type="entry name" value="Periplasmic binding protein-like II"/>
    <property type="match status" value="1"/>
</dbReference>
<dbReference type="SUPFAM" id="SSF53822">
    <property type="entry name" value="Periplasmic binding protein-like I"/>
    <property type="match status" value="1"/>
</dbReference>
<organism evidence="6 7">
    <name type="scientific">Anisodus tanguticus</name>
    <dbReference type="NCBI Taxonomy" id="243964"/>
    <lineage>
        <taxon>Eukaryota</taxon>
        <taxon>Viridiplantae</taxon>
        <taxon>Streptophyta</taxon>
        <taxon>Embryophyta</taxon>
        <taxon>Tracheophyta</taxon>
        <taxon>Spermatophyta</taxon>
        <taxon>Magnoliopsida</taxon>
        <taxon>eudicotyledons</taxon>
        <taxon>Gunneridae</taxon>
        <taxon>Pentapetalae</taxon>
        <taxon>asterids</taxon>
        <taxon>lamiids</taxon>
        <taxon>Solanales</taxon>
        <taxon>Solanaceae</taxon>
        <taxon>Solanoideae</taxon>
        <taxon>Hyoscyameae</taxon>
        <taxon>Anisodus</taxon>
    </lineage>
</organism>
<dbReference type="InterPro" id="IPR028082">
    <property type="entry name" value="Peripla_BP_I"/>
</dbReference>
<name>A0AAE1RGY0_9SOLA</name>
<comment type="caution">
    <text evidence="6">The sequence shown here is derived from an EMBL/GenBank/DDBJ whole genome shotgun (WGS) entry which is preliminary data.</text>
</comment>
<dbReference type="AlphaFoldDB" id="A0AAE1RGY0"/>
<protein>
    <recommendedName>
        <fullName evidence="5">Receptor ligand binding region domain-containing protein</fullName>
    </recommendedName>
</protein>
<evidence type="ECO:0000256" key="2">
    <source>
        <dbReference type="ARBA" id="ARBA00022692"/>
    </source>
</evidence>
<dbReference type="EMBL" id="JAVYJV010000015">
    <property type="protein sequence ID" value="KAK4352094.1"/>
    <property type="molecule type" value="Genomic_DNA"/>
</dbReference>
<evidence type="ECO:0000313" key="6">
    <source>
        <dbReference type="EMBL" id="KAK4352094.1"/>
    </source>
</evidence>
<dbReference type="Proteomes" id="UP001291623">
    <property type="component" value="Unassembled WGS sequence"/>
</dbReference>
<evidence type="ECO:0000313" key="7">
    <source>
        <dbReference type="Proteomes" id="UP001291623"/>
    </source>
</evidence>
<dbReference type="Pfam" id="PF01094">
    <property type="entry name" value="ANF_receptor"/>
    <property type="match status" value="2"/>
</dbReference>
<dbReference type="InterPro" id="IPR015683">
    <property type="entry name" value="Ionotropic_Glu_rcpt"/>
</dbReference>
<feature type="domain" description="Receptor ligand binding region" evidence="5">
    <location>
        <begin position="173"/>
        <end position="257"/>
    </location>
</feature>
<gene>
    <name evidence="6" type="ORF">RND71_027612</name>
</gene>
<evidence type="ECO:0000259" key="5">
    <source>
        <dbReference type="Pfam" id="PF01094"/>
    </source>
</evidence>
<evidence type="ECO:0000256" key="4">
    <source>
        <dbReference type="ARBA" id="ARBA00023136"/>
    </source>
</evidence>
<sequence length="481" mass="54477">MEMAIDDFNGQNSKCSHLVFNFAYSHSPAASLATYLVNKKQVNAILGPLTQQEAAVFSDFDDEAYKGVPIISLSPSATYSTLLHTETPTLIQMSDNVKSQMQCFAALIGHFTWRKVTALYEISNSFSNMDSGLITHLSDSLKFVDSTVEYHLAFPPLFSVSNSRLFIQEELQKLRTKNSIRISPKEEGYPSPSSYALKAYDATWATAKAMQNIPKSSSSELVKNILLSDFEGLSGKVSFKNGVILGKPIFRIINVIGNSYREVSFWSPEFGFSEDLVEYMGEIENWQWFRMGFGVNFVARWNETLIGRFSVHVFEAVVRQLPYYLPYVLVPFYGTYDEMVVGVSNKSLDAAVGDTEIMADRYEYAEFSQPYIDSGLVMIVTERPKLKKPHFIVIKAFKLKLWILLAVMSMSTGVVIWLNEYVNDNPDFSGSFPQLLDPCFGFLSLFSLFHKPNGRRIKNFMELESIFLKNLPEDLIKVQTD</sequence>